<sequence>MTALTHKLRRPPLGTEVALTLGLVLIDVVAGGWMLFAVGMTTLSDTDGSKIADAAGLARECAWWLLGGGCLSAAGLFVLRCAVAGTVQLVLLGLAALAFASSWHAGPGG</sequence>
<proteinExistence type="predicted"/>
<dbReference type="Proteomes" id="UP001596413">
    <property type="component" value="Unassembled WGS sequence"/>
</dbReference>
<feature type="transmembrane region" description="Helical" evidence="1">
    <location>
        <begin position="89"/>
        <end position="106"/>
    </location>
</feature>
<organism evidence="2 3">
    <name type="scientific">Streptomyces polyrhachis</name>
    <dbReference type="NCBI Taxonomy" id="1282885"/>
    <lineage>
        <taxon>Bacteria</taxon>
        <taxon>Bacillati</taxon>
        <taxon>Actinomycetota</taxon>
        <taxon>Actinomycetes</taxon>
        <taxon>Kitasatosporales</taxon>
        <taxon>Streptomycetaceae</taxon>
        <taxon>Streptomyces</taxon>
    </lineage>
</organism>
<dbReference type="EMBL" id="JBHSZO010000052">
    <property type="protein sequence ID" value="MFC7221149.1"/>
    <property type="molecule type" value="Genomic_DNA"/>
</dbReference>
<reference evidence="3" key="1">
    <citation type="journal article" date="2019" name="Int. J. Syst. Evol. Microbiol.">
        <title>The Global Catalogue of Microorganisms (GCM) 10K type strain sequencing project: providing services to taxonomists for standard genome sequencing and annotation.</title>
        <authorList>
            <consortium name="The Broad Institute Genomics Platform"/>
            <consortium name="The Broad Institute Genome Sequencing Center for Infectious Disease"/>
            <person name="Wu L."/>
            <person name="Ma J."/>
        </authorList>
    </citation>
    <scope>NUCLEOTIDE SEQUENCE [LARGE SCALE GENOMIC DNA]</scope>
    <source>
        <strain evidence="3">CGMCC 1.13681</strain>
    </source>
</reference>
<feature type="transmembrane region" description="Helical" evidence="1">
    <location>
        <begin position="63"/>
        <end position="82"/>
    </location>
</feature>
<evidence type="ECO:0000256" key="1">
    <source>
        <dbReference type="SAM" id="Phobius"/>
    </source>
</evidence>
<name>A0ABW2GLU3_9ACTN</name>
<keyword evidence="1" id="KW-0812">Transmembrane</keyword>
<evidence type="ECO:0008006" key="4">
    <source>
        <dbReference type="Google" id="ProtNLM"/>
    </source>
</evidence>
<feature type="transmembrane region" description="Helical" evidence="1">
    <location>
        <begin position="21"/>
        <end position="43"/>
    </location>
</feature>
<evidence type="ECO:0000313" key="3">
    <source>
        <dbReference type="Proteomes" id="UP001596413"/>
    </source>
</evidence>
<protein>
    <recommendedName>
        <fullName evidence="4">Transporter</fullName>
    </recommendedName>
</protein>
<gene>
    <name evidence="2" type="ORF">ACFQLX_23745</name>
</gene>
<evidence type="ECO:0000313" key="2">
    <source>
        <dbReference type="EMBL" id="MFC7221149.1"/>
    </source>
</evidence>
<keyword evidence="1" id="KW-0472">Membrane</keyword>
<comment type="caution">
    <text evidence="2">The sequence shown here is derived from an EMBL/GenBank/DDBJ whole genome shotgun (WGS) entry which is preliminary data.</text>
</comment>
<keyword evidence="1" id="KW-1133">Transmembrane helix</keyword>
<keyword evidence="3" id="KW-1185">Reference proteome</keyword>
<dbReference type="RefSeq" id="WP_386418306.1">
    <property type="nucleotide sequence ID" value="NZ_JBHSZO010000052.1"/>
</dbReference>
<accession>A0ABW2GLU3</accession>